<dbReference type="PANTHER" id="PTHR23522:SF10">
    <property type="entry name" value="3-PHENYLPROPIONIC ACID TRANSPORTER-RELATED"/>
    <property type="match status" value="1"/>
</dbReference>
<sequence>MKGYPIYLWGYGDRLGIMSALSPIMHFGIGMFRSSPYGWTSQYLFGFFFTYGVYLPFWALWFAHLGVDASDIGLLLGLGLGVRCVANVVLTPRIHNVEHLIPALRWFTLACLIACVIYIFCGGSLWALAAVTVLFNLAAGPIIPLSDALANFYAKGKHLDYGRTRLWGSIAFIAGSTIVGILAAKYGASVIPWVAIAGLVVALLFSMRAPTIMPIETEHHDQPRPALIDIIKNNSVMRFLIIVALLQGSHAAYYSFSAIYWKEVGYSEAIIGYLWSFSVVAEVCVFAFSQRLFAKWSVSMMFRLAAVGVLLRWGVTATMTELPALILAQALHGVTFAAAHLAAIRYIQHAKSNQMVALQALYNALPLGAFMAIMTALSGWLYGLWGANLFWLMAVMGIPVLLMKIESKPHSNDQSPELAQPMSTN</sequence>
<evidence type="ECO:0000256" key="1">
    <source>
        <dbReference type="ARBA" id="ARBA00004429"/>
    </source>
</evidence>
<keyword evidence="5 8" id="KW-0812">Transmembrane</keyword>
<dbReference type="InterPro" id="IPR036259">
    <property type="entry name" value="MFS_trans_sf"/>
</dbReference>
<evidence type="ECO:0000256" key="5">
    <source>
        <dbReference type="ARBA" id="ARBA00022692"/>
    </source>
</evidence>
<dbReference type="SUPFAM" id="SSF103473">
    <property type="entry name" value="MFS general substrate transporter"/>
    <property type="match status" value="1"/>
</dbReference>
<evidence type="ECO:0000313" key="10">
    <source>
        <dbReference type="EMBL" id="EAS42082.1"/>
    </source>
</evidence>
<keyword evidence="7 8" id="KW-0472">Membrane</keyword>
<feature type="transmembrane region" description="Helical" evidence="8">
    <location>
        <begin position="266"/>
        <end position="288"/>
    </location>
</feature>
<feature type="transmembrane region" description="Helical" evidence="8">
    <location>
        <begin position="382"/>
        <end position="402"/>
    </location>
</feature>
<keyword evidence="2" id="KW-0813">Transport</keyword>
<dbReference type="PIRSF" id="PIRSF004925">
    <property type="entry name" value="HcaT"/>
    <property type="match status" value="1"/>
</dbReference>
<feature type="transmembrane region" description="Helical" evidence="8">
    <location>
        <begin position="300"/>
        <end position="319"/>
    </location>
</feature>
<dbReference type="NCBIfam" id="NF037955">
    <property type="entry name" value="mfs"/>
    <property type="match status" value="1"/>
</dbReference>
<dbReference type="GO" id="GO:0030395">
    <property type="term" value="F:lactose binding"/>
    <property type="evidence" value="ECO:0007669"/>
    <property type="project" value="TreeGrafter"/>
</dbReference>
<dbReference type="Proteomes" id="UP000003789">
    <property type="component" value="Unassembled WGS sequence"/>
</dbReference>
<gene>
    <name evidence="10" type="ORF">P3TCK_13261</name>
</gene>
<feature type="transmembrane region" description="Helical" evidence="8">
    <location>
        <begin position="239"/>
        <end position="260"/>
    </location>
</feature>
<keyword evidence="3" id="KW-1003">Cell membrane</keyword>
<comment type="caution">
    <text evidence="10">The sequence shown here is derived from an EMBL/GenBank/DDBJ whole genome shotgun (WGS) entry which is preliminary data.</text>
</comment>
<dbReference type="HOGENOM" id="CLU_013133_6_0_6"/>
<keyword evidence="4" id="KW-0997">Cell inner membrane</keyword>
<keyword evidence="6 8" id="KW-1133">Transmembrane helix</keyword>
<reference evidence="10 11" key="1">
    <citation type="submission" date="2006-03" db="EMBL/GenBank/DDBJ databases">
        <authorList>
            <person name="Bartlett D.H."/>
            <person name="Valle G."/>
            <person name="Lauro F.M."/>
            <person name="Vezzi A."/>
            <person name="Simonato F."/>
            <person name="Eloe E."/>
            <person name="Vitulo N."/>
            <person name="Stratton T.K."/>
            <person name="D'angelo M."/>
            <person name="Ferriera S."/>
            <person name="Johnson J."/>
            <person name="Kravitz S."/>
            <person name="Beeson K."/>
            <person name="Sutton G."/>
            <person name="Rogers Y."/>
            <person name="Friedman R."/>
            <person name="Frazier M."/>
            <person name="Venter J.C."/>
        </authorList>
    </citation>
    <scope>NUCLEOTIDE SEQUENCE [LARGE SCALE GENOMIC DNA]</scope>
    <source>
        <strain evidence="10 11">3TCK</strain>
    </source>
</reference>
<evidence type="ECO:0000256" key="6">
    <source>
        <dbReference type="ARBA" id="ARBA00022989"/>
    </source>
</evidence>
<evidence type="ECO:0000256" key="3">
    <source>
        <dbReference type="ARBA" id="ARBA00022475"/>
    </source>
</evidence>
<evidence type="ECO:0000256" key="8">
    <source>
        <dbReference type="SAM" id="Phobius"/>
    </source>
</evidence>
<dbReference type="AlphaFoldDB" id="Q1Z0N5"/>
<feature type="transmembrane region" description="Helical" evidence="8">
    <location>
        <begin position="72"/>
        <end position="91"/>
    </location>
</feature>
<protein>
    <submittedName>
        <fullName evidence="10">Putative transport permease protein</fullName>
    </submittedName>
</protein>
<dbReference type="Gene3D" id="1.20.1250.20">
    <property type="entry name" value="MFS general substrate transporter like domains"/>
    <property type="match status" value="2"/>
</dbReference>
<feature type="transmembrane region" description="Helical" evidence="8">
    <location>
        <begin position="15"/>
        <end position="32"/>
    </location>
</feature>
<organism evidence="10 11">
    <name type="scientific">Photobacterium profundum 3TCK</name>
    <dbReference type="NCBI Taxonomy" id="314280"/>
    <lineage>
        <taxon>Bacteria</taxon>
        <taxon>Pseudomonadati</taxon>
        <taxon>Pseudomonadota</taxon>
        <taxon>Gammaproteobacteria</taxon>
        <taxon>Vibrionales</taxon>
        <taxon>Vibrionaceae</taxon>
        <taxon>Photobacterium</taxon>
    </lineage>
</organism>
<name>Q1Z0N5_9GAMM</name>
<feature type="transmembrane region" description="Helical" evidence="8">
    <location>
        <begin position="133"/>
        <end position="154"/>
    </location>
</feature>
<feature type="transmembrane region" description="Helical" evidence="8">
    <location>
        <begin position="103"/>
        <end position="127"/>
    </location>
</feature>
<dbReference type="GO" id="GO:0005886">
    <property type="term" value="C:plasma membrane"/>
    <property type="evidence" value="ECO:0007669"/>
    <property type="project" value="UniProtKB-SubCell"/>
</dbReference>
<dbReference type="PANTHER" id="PTHR23522">
    <property type="entry name" value="BLL5896 PROTEIN"/>
    <property type="match status" value="1"/>
</dbReference>
<dbReference type="EMBL" id="AAPH01000025">
    <property type="protein sequence ID" value="EAS42082.1"/>
    <property type="molecule type" value="Genomic_DNA"/>
</dbReference>
<feature type="transmembrane region" description="Helical" evidence="8">
    <location>
        <begin position="44"/>
        <end position="66"/>
    </location>
</feature>
<accession>Q1Z0N5</accession>
<evidence type="ECO:0000313" key="11">
    <source>
        <dbReference type="Proteomes" id="UP000003789"/>
    </source>
</evidence>
<evidence type="ECO:0000259" key="9">
    <source>
        <dbReference type="Pfam" id="PF12832"/>
    </source>
</evidence>
<comment type="subcellular location">
    <subcellularLocation>
        <location evidence="1">Cell inner membrane</location>
        <topology evidence="1">Multi-pass membrane protein</topology>
    </subcellularLocation>
</comment>
<feature type="transmembrane region" description="Helical" evidence="8">
    <location>
        <begin position="190"/>
        <end position="207"/>
    </location>
</feature>
<feature type="transmembrane region" description="Helical" evidence="8">
    <location>
        <begin position="356"/>
        <end position="376"/>
    </location>
</feature>
<dbReference type="InterPro" id="IPR026032">
    <property type="entry name" value="HcaT-like"/>
</dbReference>
<feature type="domain" description="Major facilitator superfamily associated" evidence="9">
    <location>
        <begin position="41"/>
        <end position="392"/>
    </location>
</feature>
<evidence type="ECO:0000256" key="4">
    <source>
        <dbReference type="ARBA" id="ARBA00022519"/>
    </source>
</evidence>
<feature type="transmembrane region" description="Helical" evidence="8">
    <location>
        <begin position="166"/>
        <end position="184"/>
    </location>
</feature>
<dbReference type="Pfam" id="PF12832">
    <property type="entry name" value="MFS_1_like"/>
    <property type="match status" value="1"/>
</dbReference>
<evidence type="ECO:0000256" key="2">
    <source>
        <dbReference type="ARBA" id="ARBA00022448"/>
    </source>
</evidence>
<feature type="transmembrane region" description="Helical" evidence="8">
    <location>
        <begin position="325"/>
        <end position="344"/>
    </location>
</feature>
<proteinExistence type="predicted"/>
<dbReference type="InterPro" id="IPR024989">
    <property type="entry name" value="MFS_assoc_dom"/>
</dbReference>
<dbReference type="GO" id="GO:0015528">
    <property type="term" value="F:lactose:proton symporter activity"/>
    <property type="evidence" value="ECO:0007669"/>
    <property type="project" value="TreeGrafter"/>
</dbReference>
<evidence type="ECO:0000256" key="7">
    <source>
        <dbReference type="ARBA" id="ARBA00023136"/>
    </source>
</evidence>
<dbReference type="NCBIfam" id="NF008346">
    <property type="entry name" value="PRK11128.1"/>
    <property type="match status" value="1"/>
</dbReference>